<keyword evidence="1" id="KW-0040">ANK repeat</keyword>
<feature type="chain" id="PRO_5032964205" evidence="3">
    <location>
        <begin position="22"/>
        <end position="412"/>
    </location>
</feature>
<dbReference type="PROSITE" id="PS50088">
    <property type="entry name" value="ANK_REPEAT"/>
    <property type="match status" value="1"/>
</dbReference>
<evidence type="ECO:0000313" key="4">
    <source>
        <dbReference type="EMBL" id="QOD38083.1"/>
    </source>
</evidence>
<feature type="repeat" description="ANK" evidence="1">
    <location>
        <begin position="320"/>
        <end position="352"/>
    </location>
</feature>
<dbReference type="SMART" id="SM00248">
    <property type="entry name" value="ANK"/>
    <property type="match status" value="2"/>
</dbReference>
<name>A0A7L7YLH1_9RICK</name>
<protein>
    <submittedName>
        <fullName evidence="4">Ankyrin repeat domain-containing protein</fullName>
    </submittedName>
</protein>
<dbReference type="InterPro" id="IPR002110">
    <property type="entry name" value="Ankyrin_rpt"/>
</dbReference>
<dbReference type="RefSeq" id="WP_191110903.1">
    <property type="nucleotide sequence ID" value="NZ_CP061738.1"/>
</dbReference>
<organism evidence="4 5">
    <name type="scientific">Candidatus Wolbachia massiliensis</name>
    <dbReference type="NCBI Taxonomy" id="1845000"/>
    <lineage>
        <taxon>Bacteria</taxon>
        <taxon>Pseudomonadati</taxon>
        <taxon>Pseudomonadota</taxon>
        <taxon>Alphaproteobacteria</taxon>
        <taxon>Rickettsiales</taxon>
        <taxon>Anaplasmataceae</taxon>
        <taxon>Wolbachieae</taxon>
        <taxon>Wolbachia</taxon>
    </lineage>
</organism>
<feature type="compositionally biased region" description="Basic and acidic residues" evidence="2">
    <location>
        <begin position="162"/>
        <end position="208"/>
    </location>
</feature>
<evidence type="ECO:0000256" key="1">
    <source>
        <dbReference type="PROSITE-ProRule" id="PRU00023"/>
    </source>
</evidence>
<reference evidence="4 5" key="1">
    <citation type="submission" date="2020-09" db="EMBL/GenBank/DDBJ databases">
        <title>An Earliest Endosymbiont, Wolbachia massiliensis sp. nov., Strain PL13 From the Bed Bug (Cimex hemipterius), Type strain of a New supergroup T.</title>
        <authorList>
            <person name="Laidoudi Y."/>
            <person name="Levasseur A."/>
            <person name="Medkour H."/>
            <person name="Maaloum M."/>
            <person name="BenKhedher M."/>
            <person name="Sambou M."/>
            <person name="Bassene H."/>
            <person name="Davoust B."/>
            <person name="Fenollar F."/>
            <person name="Raoult D."/>
            <person name="Mediannikov O."/>
        </authorList>
    </citation>
    <scope>NUCLEOTIDE SEQUENCE [LARGE SCALE GENOMIC DNA]</scope>
    <source>
        <strain evidence="4 5">PL13</strain>
    </source>
</reference>
<feature type="compositionally biased region" description="Basic and acidic residues" evidence="2">
    <location>
        <begin position="76"/>
        <end position="117"/>
    </location>
</feature>
<dbReference type="Proteomes" id="UP000516514">
    <property type="component" value="Chromosome"/>
</dbReference>
<dbReference type="InterPro" id="IPR036770">
    <property type="entry name" value="Ankyrin_rpt-contain_sf"/>
</dbReference>
<evidence type="ECO:0000256" key="2">
    <source>
        <dbReference type="SAM" id="MobiDB-lite"/>
    </source>
</evidence>
<dbReference type="AlphaFoldDB" id="A0A7L7YLH1"/>
<dbReference type="EMBL" id="CP061738">
    <property type="protein sequence ID" value="QOD38083.1"/>
    <property type="molecule type" value="Genomic_DNA"/>
</dbReference>
<dbReference type="Pfam" id="PF12796">
    <property type="entry name" value="Ank_2"/>
    <property type="match status" value="1"/>
</dbReference>
<dbReference type="SUPFAM" id="SSF48403">
    <property type="entry name" value="Ankyrin repeat"/>
    <property type="match status" value="1"/>
</dbReference>
<evidence type="ECO:0000313" key="5">
    <source>
        <dbReference type="Proteomes" id="UP000516514"/>
    </source>
</evidence>
<keyword evidence="5" id="KW-1185">Reference proteome</keyword>
<sequence>MKSVLYFALLFVVLWSPNLSAAEQFEEKKIDTGESSSSVHEDADIKENLKQDLPKNVIQENEPESFKSNSTNVDKLNVEEAKTEGATNEEKLQHNENKAPETEKAINGNERNDKDLPDLGNNLPKESKDVMTPSLPSVDDKEVNKDLALPPNASLNENTTDLQKDLQVDKKVDVEENKSSENSTDKLSEKKEEKAKGQPREEKVKEPANARNGQNQVKPTTKEGEEGKEEEKKNSQKWTKLNREPVKKWYHESAQSKPIYKRQYDNLNEHLSKTIFIDDYIKQFFYCIKKNNLICLRGIINKLEKMGLTAQEVLKFRNKLGDTPLIYAVKQGGIDAVRFLLLQGANPEVVNNSLHSPINIAIERGRVDMINAIAEMMLYLSEHKRIDNKEDLEMYDWAVRTKENNELQCNED</sequence>
<feature type="signal peptide" evidence="3">
    <location>
        <begin position="1"/>
        <end position="21"/>
    </location>
</feature>
<dbReference type="Gene3D" id="1.25.40.20">
    <property type="entry name" value="Ankyrin repeat-containing domain"/>
    <property type="match status" value="1"/>
</dbReference>
<feature type="compositionally biased region" description="Basic and acidic residues" evidence="2">
    <location>
        <begin position="220"/>
        <end position="234"/>
    </location>
</feature>
<dbReference type="KEGG" id="wms:ID128_04655"/>
<keyword evidence="3" id="KW-0732">Signal</keyword>
<evidence type="ECO:0000256" key="3">
    <source>
        <dbReference type="SAM" id="SignalP"/>
    </source>
</evidence>
<gene>
    <name evidence="4" type="ORF">ID128_04655</name>
</gene>
<proteinExistence type="predicted"/>
<dbReference type="PROSITE" id="PS50297">
    <property type="entry name" value="ANK_REP_REGION"/>
    <property type="match status" value="1"/>
</dbReference>
<feature type="region of interest" description="Disordered" evidence="2">
    <location>
        <begin position="28"/>
        <end position="240"/>
    </location>
</feature>
<accession>A0A7L7YLH1</accession>
<feature type="compositionally biased region" description="Basic and acidic residues" evidence="2">
    <location>
        <begin position="39"/>
        <end position="53"/>
    </location>
</feature>